<proteinExistence type="inferred from homology"/>
<dbReference type="UniPathway" id="UPA00143"/>
<dbReference type="PANTHER" id="PTHR32370">
    <property type="entry name" value="OS12G0117600 PROTEIN"/>
    <property type="match status" value="1"/>
</dbReference>
<keyword evidence="2" id="KW-0833">Ubl conjugation pathway</keyword>
<feature type="coiled-coil region" evidence="4">
    <location>
        <begin position="330"/>
        <end position="388"/>
    </location>
</feature>
<evidence type="ECO:0000313" key="9">
    <source>
        <dbReference type="Proteomes" id="UP000027138"/>
    </source>
</evidence>
<dbReference type="GO" id="GO:0016567">
    <property type="term" value="P:protein ubiquitination"/>
    <property type="evidence" value="ECO:0007669"/>
    <property type="project" value="UniProtKB-UniPathway"/>
</dbReference>
<evidence type="ECO:0000256" key="3">
    <source>
        <dbReference type="PROSITE-ProRule" id="PRU00982"/>
    </source>
</evidence>
<comment type="similarity">
    <text evidence="3">Belongs to the NPH3 family.</text>
</comment>
<evidence type="ECO:0008006" key="10">
    <source>
        <dbReference type="Google" id="ProtNLM"/>
    </source>
</evidence>
<dbReference type="SMART" id="SM00225">
    <property type="entry name" value="BTB"/>
    <property type="match status" value="1"/>
</dbReference>
<evidence type="ECO:0000256" key="4">
    <source>
        <dbReference type="SAM" id="Coils"/>
    </source>
</evidence>
<evidence type="ECO:0000256" key="2">
    <source>
        <dbReference type="ARBA" id="ARBA00022786"/>
    </source>
</evidence>
<feature type="region of interest" description="Disordered" evidence="5">
    <location>
        <begin position="476"/>
        <end position="505"/>
    </location>
</feature>
<evidence type="ECO:0000259" key="6">
    <source>
        <dbReference type="PROSITE" id="PS50097"/>
    </source>
</evidence>
<feature type="compositionally biased region" description="Acidic residues" evidence="5">
    <location>
        <begin position="488"/>
        <end position="498"/>
    </location>
</feature>
<dbReference type="SUPFAM" id="SSF54695">
    <property type="entry name" value="POZ domain"/>
    <property type="match status" value="1"/>
</dbReference>
<evidence type="ECO:0000256" key="5">
    <source>
        <dbReference type="SAM" id="MobiDB-lite"/>
    </source>
</evidence>
<dbReference type="EMBL" id="KK914593">
    <property type="protein sequence ID" value="KDP32074.1"/>
    <property type="molecule type" value="Genomic_DNA"/>
</dbReference>
<dbReference type="PROSITE" id="PS50097">
    <property type="entry name" value="BTB"/>
    <property type="match status" value="1"/>
</dbReference>
<evidence type="ECO:0000313" key="8">
    <source>
        <dbReference type="EMBL" id="KDP32074.1"/>
    </source>
</evidence>
<name>A0A067KJR2_JATCU</name>
<accession>A0A067KJR2</accession>
<keyword evidence="4" id="KW-0175">Coiled coil</keyword>
<sequence>MRGWKDLGLVDTIYEEEYELSSSSSPSLSPSMSSPPLHTPLNSRVESWSLATGRKTDVLIYVQGTCFHLHKDPLISKSSYLKRQLTELSEITLPLNITSETFALVADFCYGANVVLTPFNVVALRTAAELLGMTKVKTKRDENLKQITETYFRRLIATNRELTLIVFRSCLRFLPEAETAAFLLSRCIEALDLTGEGDEMDRVLDDIIGLRADEFEIVAEAMQSRFTSHNFLYRIIDLYFQQHNGKMTEEQKTYICNFIDCDKLSPQFLIQAVQNPILPLRFVVRAMLIEQLNTRRAIFTTSAAASTNQQYTRQHHNQEVAITLGSILQRDAMAREAAQLKAEMNSTSSRIESLEKELAVMKKLLQRSEKERNTLVMEKKTLQQLEKEGRNIMESSRSASFHYGLRDSNKIDRGERGSSSFAGFRLGVRGEKNGGSSLSNLDHEESASNYKKNIGMGFINRLKSTLWVSKSASSKCHRNSKFSSSNEDASELEDENEDVIVAKEG</sequence>
<gene>
    <name evidence="8" type="ORF">JCGZ_12535</name>
</gene>
<comment type="pathway">
    <text evidence="1">Protein modification; protein ubiquitination.</text>
</comment>
<protein>
    <recommendedName>
        <fullName evidence="10">NPH3 domain-containing protein</fullName>
    </recommendedName>
</protein>
<feature type="domain" description="NPH3" evidence="7">
    <location>
        <begin position="210"/>
        <end position="293"/>
    </location>
</feature>
<dbReference type="Pfam" id="PF03000">
    <property type="entry name" value="NPH3"/>
    <property type="match status" value="1"/>
</dbReference>
<dbReference type="Proteomes" id="UP000027138">
    <property type="component" value="Unassembled WGS sequence"/>
</dbReference>
<dbReference type="OrthoDB" id="407106at2759"/>
<keyword evidence="9" id="KW-1185">Reference proteome</keyword>
<dbReference type="PROSITE" id="PS51649">
    <property type="entry name" value="NPH3"/>
    <property type="match status" value="1"/>
</dbReference>
<dbReference type="KEGG" id="jcu:105639848"/>
<dbReference type="Gene3D" id="3.30.710.10">
    <property type="entry name" value="Potassium Channel Kv1.1, Chain A"/>
    <property type="match status" value="1"/>
</dbReference>
<dbReference type="InterPro" id="IPR000210">
    <property type="entry name" value="BTB/POZ_dom"/>
</dbReference>
<dbReference type="InterPro" id="IPR011333">
    <property type="entry name" value="SKP1/BTB/POZ_sf"/>
</dbReference>
<dbReference type="InterPro" id="IPR043454">
    <property type="entry name" value="NPH3/RPT2-like"/>
</dbReference>
<reference evidence="8 9" key="1">
    <citation type="journal article" date="2014" name="PLoS ONE">
        <title>Global Analysis of Gene Expression Profiles in Physic Nut (Jatropha curcas L.) Seedlings Exposed to Salt Stress.</title>
        <authorList>
            <person name="Zhang L."/>
            <person name="Zhang C."/>
            <person name="Wu P."/>
            <person name="Chen Y."/>
            <person name="Li M."/>
            <person name="Jiang H."/>
            <person name="Wu G."/>
        </authorList>
    </citation>
    <scope>NUCLEOTIDE SEQUENCE [LARGE SCALE GENOMIC DNA]</scope>
    <source>
        <strain evidence="9">cv. GZQX0401</strain>
        <tissue evidence="8">Young leaves</tissue>
    </source>
</reference>
<dbReference type="AlphaFoldDB" id="A0A067KJR2"/>
<dbReference type="Pfam" id="PF00651">
    <property type="entry name" value="BTB"/>
    <property type="match status" value="1"/>
</dbReference>
<evidence type="ECO:0000259" key="7">
    <source>
        <dbReference type="PROSITE" id="PS51649"/>
    </source>
</evidence>
<feature type="domain" description="BTB" evidence="6">
    <location>
        <begin position="56"/>
        <end position="118"/>
    </location>
</feature>
<dbReference type="InterPro" id="IPR027356">
    <property type="entry name" value="NPH3_dom"/>
</dbReference>
<organism evidence="8 9">
    <name type="scientific">Jatropha curcas</name>
    <name type="common">Barbados nut</name>
    <dbReference type="NCBI Taxonomy" id="180498"/>
    <lineage>
        <taxon>Eukaryota</taxon>
        <taxon>Viridiplantae</taxon>
        <taxon>Streptophyta</taxon>
        <taxon>Embryophyta</taxon>
        <taxon>Tracheophyta</taxon>
        <taxon>Spermatophyta</taxon>
        <taxon>Magnoliopsida</taxon>
        <taxon>eudicotyledons</taxon>
        <taxon>Gunneridae</taxon>
        <taxon>Pentapetalae</taxon>
        <taxon>rosids</taxon>
        <taxon>fabids</taxon>
        <taxon>Malpighiales</taxon>
        <taxon>Euphorbiaceae</taxon>
        <taxon>Crotonoideae</taxon>
        <taxon>Jatropheae</taxon>
        <taxon>Jatropha</taxon>
    </lineage>
</organism>
<evidence type="ECO:0000256" key="1">
    <source>
        <dbReference type="ARBA" id="ARBA00004906"/>
    </source>
</evidence>